<gene>
    <name evidence="4" type="ORF">NP233_g5594</name>
</gene>
<dbReference type="PANTHER" id="PTHR11559">
    <property type="entry name" value="CARBOXYLESTERASE"/>
    <property type="match status" value="1"/>
</dbReference>
<dbReference type="EMBL" id="JANIEX010000334">
    <property type="protein sequence ID" value="KAJ3568621.1"/>
    <property type="molecule type" value="Genomic_DNA"/>
</dbReference>
<dbReference type="AlphaFoldDB" id="A0AAD5VV78"/>
<dbReference type="InterPro" id="IPR019819">
    <property type="entry name" value="Carboxylesterase_B_CS"/>
</dbReference>
<dbReference type="PROSITE" id="PS01173">
    <property type="entry name" value="LIPASE_GDXG_HIS"/>
    <property type="match status" value="1"/>
</dbReference>
<dbReference type="SUPFAM" id="SSF53474">
    <property type="entry name" value="alpha/beta-Hydrolases"/>
    <property type="match status" value="1"/>
</dbReference>
<evidence type="ECO:0000256" key="2">
    <source>
        <dbReference type="SAM" id="SignalP"/>
    </source>
</evidence>
<comment type="caution">
    <text evidence="4">The sequence shown here is derived from an EMBL/GenBank/DDBJ whole genome shotgun (WGS) entry which is preliminary data.</text>
</comment>
<organism evidence="4 5">
    <name type="scientific">Leucocoprinus birnbaumii</name>
    <dbReference type="NCBI Taxonomy" id="56174"/>
    <lineage>
        <taxon>Eukaryota</taxon>
        <taxon>Fungi</taxon>
        <taxon>Dikarya</taxon>
        <taxon>Basidiomycota</taxon>
        <taxon>Agaricomycotina</taxon>
        <taxon>Agaricomycetes</taxon>
        <taxon>Agaricomycetidae</taxon>
        <taxon>Agaricales</taxon>
        <taxon>Agaricineae</taxon>
        <taxon>Agaricaceae</taxon>
        <taxon>Leucocoprinus</taxon>
    </lineage>
</organism>
<dbReference type="Proteomes" id="UP001213000">
    <property type="component" value="Unassembled WGS sequence"/>
</dbReference>
<feature type="chain" id="PRO_5042029197" description="Carboxylesterase type B domain-containing protein" evidence="2">
    <location>
        <begin position="23"/>
        <end position="549"/>
    </location>
</feature>
<dbReference type="Pfam" id="PF00135">
    <property type="entry name" value="COesterase"/>
    <property type="match status" value="1"/>
</dbReference>
<dbReference type="Gene3D" id="3.40.50.1820">
    <property type="entry name" value="alpha/beta hydrolase"/>
    <property type="match status" value="1"/>
</dbReference>
<keyword evidence="2" id="KW-0732">Signal</keyword>
<name>A0AAD5VV78_9AGAR</name>
<proteinExistence type="inferred from homology"/>
<dbReference type="InterPro" id="IPR002018">
    <property type="entry name" value="CarbesteraseB"/>
</dbReference>
<feature type="signal peptide" evidence="2">
    <location>
        <begin position="1"/>
        <end position="22"/>
    </location>
</feature>
<dbReference type="InterPro" id="IPR029058">
    <property type="entry name" value="AB_hydrolase_fold"/>
</dbReference>
<comment type="similarity">
    <text evidence="1">Belongs to the 'GDXG' lipolytic enzyme family.</text>
</comment>
<feature type="domain" description="Carboxylesterase type B" evidence="3">
    <location>
        <begin position="27"/>
        <end position="357"/>
    </location>
</feature>
<dbReference type="GO" id="GO:0016787">
    <property type="term" value="F:hydrolase activity"/>
    <property type="evidence" value="ECO:0007669"/>
    <property type="project" value="InterPro"/>
</dbReference>
<accession>A0AAD5VV78</accession>
<sequence length="549" mass="60794">MQLFSALSYTNLLLALVATTTANWSSRVVDLGYAQYQGTMNNETGNIEFLGIRYAAAPTSSLRWREPQSPETTPGVQLANTPPSICMQAVSENFGESTISPFLRTKNETVHRRSTREILPPSEDCLFLNIVTPAYGKAGLPVVVWIHGGGYAWGDASHYTPEDLVAEAGGNVVAVVIQYRLGVFGFLAGQKVHDGGALNVGLLDQQFAFQWVQKHIGKFGGDPSKVTIWGQSCGAGSIIQHLIANDGNTQPRLFRGAMTVSTYLPPQYAYNSRIPEQAFTWTVEQTGCSSAPDQLECLRQIDVELLNKANVNITNKGFYGLFTFVPVVDGSFITDRPTELLRRGKLNADAVFGVLDHFESARPNLVDPTSADTVKISEYIPNLFPELTETQVNEGVALYAPLGAPIDQTIAINGESIFICPTYFLLRALKNKAFKGDLAVPPAYHLDDVVYYFPNSLMGRNSSTPFNNTEFRNNFAQSFLNFAISLDPNVKWDPSNTLPHWPRWSEQGRAEMIFNRTETYEPVFQVVSTDENLLRRCDYWERIGPSSGQ</sequence>
<dbReference type="InterPro" id="IPR050309">
    <property type="entry name" value="Type-B_Carboxylest/Lipase"/>
</dbReference>
<keyword evidence="5" id="KW-1185">Reference proteome</keyword>
<protein>
    <recommendedName>
        <fullName evidence="3">Carboxylesterase type B domain-containing protein</fullName>
    </recommendedName>
</protein>
<evidence type="ECO:0000313" key="5">
    <source>
        <dbReference type="Proteomes" id="UP001213000"/>
    </source>
</evidence>
<dbReference type="InterPro" id="IPR002168">
    <property type="entry name" value="Lipase_GDXG_HIS_AS"/>
</dbReference>
<evidence type="ECO:0000313" key="4">
    <source>
        <dbReference type="EMBL" id="KAJ3568621.1"/>
    </source>
</evidence>
<dbReference type="PROSITE" id="PS00941">
    <property type="entry name" value="CARBOXYLESTERASE_B_2"/>
    <property type="match status" value="1"/>
</dbReference>
<evidence type="ECO:0000259" key="3">
    <source>
        <dbReference type="Pfam" id="PF00135"/>
    </source>
</evidence>
<reference evidence="4" key="1">
    <citation type="submission" date="2022-07" db="EMBL/GenBank/DDBJ databases">
        <title>Genome Sequence of Leucocoprinus birnbaumii.</title>
        <authorList>
            <person name="Buettner E."/>
        </authorList>
    </citation>
    <scope>NUCLEOTIDE SEQUENCE</scope>
    <source>
        <strain evidence="4">VT141</strain>
    </source>
</reference>
<evidence type="ECO:0000256" key="1">
    <source>
        <dbReference type="ARBA" id="ARBA00010515"/>
    </source>
</evidence>